<protein>
    <submittedName>
        <fullName evidence="2">MOSC domain-containing protein</fullName>
    </submittedName>
</protein>
<dbReference type="InterPro" id="IPR052716">
    <property type="entry name" value="MOSC_domain"/>
</dbReference>
<evidence type="ECO:0000313" key="3">
    <source>
        <dbReference type="Proteomes" id="UP001627408"/>
    </source>
</evidence>
<accession>A0ABW8UR47</accession>
<organism evidence="2 3">
    <name type="scientific">Tateyamaria armeniaca</name>
    <dbReference type="NCBI Taxonomy" id="2518930"/>
    <lineage>
        <taxon>Bacteria</taxon>
        <taxon>Pseudomonadati</taxon>
        <taxon>Pseudomonadota</taxon>
        <taxon>Alphaproteobacteria</taxon>
        <taxon>Rhodobacterales</taxon>
        <taxon>Roseobacteraceae</taxon>
        <taxon>Tateyamaria</taxon>
    </lineage>
</organism>
<reference evidence="2 3" key="1">
    <citation type="submission" date="2024-08" db="EMBL/GenBank/DDBJ databases">
        <title>Tateyamaria sp. nov., isolated from marine algae.</title>
        <authorList>
            <person name="Choi B.J."/>
            <person name="Kim J.M."/>
            <person name="Lee J.K."/>
            <person name="Choi D.G."/>
            <person name="Bayburt H."/>
            <person name="Baek J.H."/>
            <person name="Han D.M."/>
            <person name="Jeon C.O."/>
        </authorList>
    </citation>
    <scope>NUCLEOTIDE SEQUENCE [LARGE SCALE GENOMIC DNA]</scope>
    <source>
        <strain evidence="2 3">KMU-156</strain>
    </source>
</reference>
<dbReference type="InterPro" id="IPR005302">
    <property type="entry name" value="MoCF_Sase_C"/>
</dbReference>
<evidence type="ECO:0000313" key="2">
    <source>
        <dbReference type="EMBL" id="MFL4468476.1"/>
    </source>
</evidence>
<dbReference type="PROSITE" id="PS51340">
    <property type="entry name" value="MOSC"/>
    <property type="match status" value="1"/>
</dbReference>
<dbReference type="Gene3D" id="2.40.33.20">
    <property type="entry name" value="PK beta-barrel domain-like"/>
    <property type="match status" value="1"/>
</dbReference>
<sequence>MAITLQRIQRFPIKGLSAEQMPRVTLTPGSGVPGDRMFGFARHGSGFDPANPQPLPKDRFVVLLTQAALAGLKTQFDPETRQLEIAHADAREAFDMTDEAARDRAGAWLSTYIGLMDVSDPQFVSAFPHRFTDVSVVSPQMMHAVSILNLSSVRDLATRLDRDIDPARFRANLEIDGLPPGWELEHIGETLRLGDVSLRLIKRTKRCAATEVNPVTAERDLKLPYLLRKEFGHMDMGVYAEVVTGGVLQSGQKVSIAG</sequence>
<proteinExistence type="predicted"/>
<feature type="domain" description="MOSC" evidence="1">
    <location>
        <begin position="116"/>
        <end position="257"/>
    </location>
</feature>
<dbReference type="RefSeq" id="WP_407590226.1">
    <property type="nucleotide sequence ID" value="NZ_JBHDIY010000002.1"/>
</dbReference>
<dbReference type="PANTHER" id="PTHR36930:SF1">
    <property type="entry name" value="MOSC DOMAIN-CONTAINING PROTEIN"/>
    <property type="match status" value="1"/>
</dbReference>
<dbReference type="Proteomes" id="UP001627408">
    <property type="component" value="Unassembled WGS sequence"/>
</dbReference>
<dbReference type="SUPFAM" id="SSF50800">
    <property type="entry name" value="PK beta-barrel domain-like"/>
    <property type="match status" value="1"/>
</dbReference>
<comment type="caution">
    <text evidence="2">The sequence shown here is derived from an EMBL/GenBank/DDBJ whole genome shotgun (WGS) entry which is preliminary data.</text>
</comment>
<name>A0ABW8UR47_9RHOB</name>
<dbReference type="EMBL" id="JBHDIY010000002">
    <property type="protein sequence ID" value="MFL4468476.1"/>
    <property type="molecule type" value="Genomic_DNA"/>
</dbReference>
<gene>
    <name evidence="2" type="ORF">ACERZ8_00795</name>
</gene>
<dbReference type="InterPro" id="IPR011037">
    <property type="entry name" value="Pyrv_Knase-like_insert_dom_sf"/>
</dbReference>
<evidence type="ECO:0000259" key="1">
    <source>
        <dbReference type="PROSITE" id="PS51340"/>
    </source>
</evidence>
<dbReference type="Pfam" id="PF03473">
    <property type="entry name" value="MOSC"/>
    <property type="match status" value="1"/>
</dbReference>
<keyword evidence="3" id="KW-1185">Reference proteome</keyword>
<dbReference type="PANTHER" id="PTHR36930">
    <property type="entry name" value="METAL-SULFUR CLUSTER BIOSYNTHESIS PROTEINS YUAD-RELATED"/>
    <property type="match status" value="1"/>
</dbReference>